<reference evidence="1" key="2">
    <citation type="submission" date="2020-11" db="EMBL/GenBank/DDBJ databases">
        <authorList>
            <person name="McCartney M.A."/>
            <person name="Auch B."/>
            <person name="Kono T."/>
            <person name="Mallez S."/>
            <person name="Becker A."/>
            <person name="Gohl D.M."/>
            <person name="Silverstein K.A.T."/>
            <person name="Koren S."/>
            <person name="Bechman K.B."/>
            <person name="Herman A."/>
            <person name="Abrahante J.E."/>
            <person name="Garbe J."/>
        </authorList>
    </citation>
    <scope>NUCLEOTIDE SEQUENCE</scope>
    <source>
        <strain evidence="1">Duluth1</strain>
        <tissue evidence="1">Whole animal</tissue>
    </source>
</reference>
<sequence length="58" mass="6178">MLPSAWTVTDQHGGIELPKTAALASRSLNHIPGPTRIDTALHGGFTVHLPDRAGYDLC</sequence>
<protein>
    <submittedName>
        <fullName evidence="1">Uncharacterized protein</fullName>
    </submittedName>
</protein>
<keyword evidence="2" id="KW-1185">Reference proteome</keyword>
<comment type="caution">
    <text evidence="1">The sequence shown here is derived from an EMBL/GenBank/DDBJ whole genome shotgun (WGS) entry which is preliminary data.</text>
</comment>
<dbReference type="AlphaFoldDB" id="A0A9D4K653"/>
<dbReference type="Proteomes" id="UP000828390">
    <property type="component" value="Unassembled WGS sequence"/>
</dbReference>
<proteinExistence type="predicted"/>
<dbReference type="EMBL" id="JAIWYP010000004">
    <property type="protein sequence ID" value="KAH3833629.1"/>
    <property type="molecule type" value="Genomic_DNA"/>
</dbReference>
<name>A0A9D4K653_DREPO</name>
<evidence type="ECO:0000313" key="2">
    <source>
        <dbReference type="Proteomes" id="UP000828390"/>
    </source>
</evidence>
<gene>
    <name evidence="1" type="ORF">DPMN_106941</name>
</gene>
<accession>A0A9D4K653</accession>
<evidence type="ECO:0000313" key="1">
    <source>
        <dbReference type="EMBL" id="KAH3833629.1"/>
    </source>
</evidence>
<reference evidence="1" key="1">
    <citation type="journal article" date="2019" name="bioRxiv">
        <title>The Genome of the Zebra Mussel, Dreissena polymorpha: A Resource for Invasive Species Research.</title>
        <authorList>
            <person name="McCartney M.A."/>
            <person name="Auch B."/>
            <person name="Kono T."/>
            <person name="Mallez S."/>
            <person name="Zhang Y."/>
            <person name="Obille A."/>
            <person name="Becker A."/>
            <person name="Abrahante J.E."/>
            <person name="Garbe J."/>
            <person name="Badalamenti J.P."/>
            <person name="Herman A."/>
            <person name="Mangelson H."/>
            <person name="Liachko I."/>
            <person name="Sullivan S."/>
            <person name="Sone E.D."/>
            <person name="Koren S."/>
            <person name="Silverstein K.A.T."/>
            <person name="Beckman K.B."/>
            <person name="Gohl D.M."/>
        </authorList>
    </citation>
    <scope>NUCLEOTIDE SEQUENCE</scope>
    <source>
        <strain evidence="1">Duluth1</strain>
        <tissue evidence="1">Whole animal</tissue>
    </source>
</reference>
<organism evidence="1 2">
    <name type="scientific">Dreissena polymorpha</name>
    <name type="common">Zebra mussel</name>
    <name type="synonym">Mytilus polymorpha</name>
    <dbReference type="NCBI Taxonomy" id="45954"/>
    <lineage>
        <taxon>Eukaryota</taxon>
        <taxon>Metazoa</taxon>
        <taxon>Spiralia</taxon>
        <taxon>Lophotrochozoa</taxon>
        <taxon>Mollusca</taxon>
        <taxon>Bivalvia</taxon>
        <taxon>Autobranchia</taxon>
        <taxon>Heteroconchia</taxon>
        <taxon>Euheterodonta</taxon>
        <taxon>Imparidentia</taxon>
        <taxon>Neoheterodontei</taxon>
        <taxon>Myida</taxon>
        <taxon>Dreissenoidea</taxon>
        <taxon>Dreissenidae</taxon>
        <taxon>Dreissena</taxon>
    </lineage>
</organism>